<feature type="transmembrane region" description="Helical" evidence="8">
    <location>
        <begin position="274"/>
        <end position="297"/>
    </location>
</feature>
<dbReference type="PRINTS" id="PR00260">
    <property type="entry name" value="CHEMTRNSDUCR"/>
</dbReference>
<dbReference type="PANTHER" id="PTHR32089">
    <property type="entry name" value="METHYL-ACCEPTING CHEMOTAXIS PROTEIN MCPB"/>
    <property type="match status" value="1"/>
</dbReference>
<evidence type="ECO:0000256" key="7">
    <source>
        <dbReference type="SAM" id="Coils"/>
    </source>
</evidence>
<keyword evidence="8" id="KW-0812">Transmembrane</keyword>
<feature type="domain" description="Methyl-accepting transducer" evidence="9">
    <location>
        <begin position="369"/>
        <end position="626"/>
    </location>
</feature>
<dbReference type="CDD" id="cd06225">
    <property type="entry name" value="HAMP"/>
    <property type="match status" value="1"/>
</dbReference>
<evidence type="ECO:0000256" key="6">
    <source>
        <dbReference type="PROSITE-ProRule" id="PRU00284"/>
    </source>
</evidence>
<dbReference type="PANTHER" id="PTHR32089:SF112">
    <property type="entry name" value="LYSOZYME-LIKE PROTEIN-RELATED"/>
    <property type="match status" value="1"/>
</dbReference>
<comment type="similarity">
    <text evidence="5">Belongs to the methyl-accepting chemotaxis (MCP) protein family.</text>
</comment>
<dbReference type="SMART" id="SM00283">
    <property type="entry name" value="MA"/>
    <property type="match status" value="1"/>
</dbReference>
<keyword evidence="7" id="KW-0175">Coiled coil</keyword>
<accession>A0ABN0WD92</accession>
<sequence>MKTIQSRMWLILITTIAGMVILLGANYYLSLKQNAASETQEELSNAVEESQALKYSMSQVRTLEQQYLREPSKSLAAKVNEDINLLRNEATSLSKSHTDNAQIQEQFTKIQESANTYYERFTGLSQNYETIGYTTDEGLRKEVEEFSQGLISLANSTGNANIRNAVAVLNSYEKRFMSSMDRGTYNDFVDQLTAAKETVNGEESSRKTEIMTSLTNYQRLLNDVSRTFDRTNAYLEDFNQLGEEIEIAVSTVEGFVKTDLLEMKTSLKKENDALQFWITLFSLLLIAFIFVMSFYIARGINRSINSLKSGAETIGNGNFGYRVKLNTQDEMGELARTFNLMASKVQKSFLQILNSSDAVQAASQHLAAISEETTAQANEVNHAIKQVAVGAADQSERLEEGNQLVKEVSENIIKTEGLSQIIAQNASQTEDEGKRGLQTVQDLSLTSEEFLKLANHLVVQVAQASEQSSRISSIVETIEEIAENTNLLALNAAIESARAGEAGKGFAVVASEVRKLAERSKNEARQIQELILTMNEQMEQLKQDANQFDEFKTKQASVVGQTKNAFENITTHVEGISLNIRDINWAITDIQSANEKLTEKLETIYIISEQSAGTSEEVSASSETQLDAISQVTESANELSNIASNLQQEISQFELEGNDDDESFAQEEIPTNKWQQLIRKLPDTDFRKEVVSKLKNKAQSLRKKD</sequence>
<proteinExistence type="inferred from homology"/>
<evidence type="ECO:0000259" key="9">
    <source>
        <dbReference type="PROSITE" id="PS50111"/>
    </source>
</evidence>
<dbReference type="InterPro" id="IPR003660">
    <property type="entry name" value="HAMP_dom"/>
</dbReference>
<evidence type="ECO:0000259" key="10">
    <source>
        <dbReference type="PROSITE" id="PS50885"/>
    </source>
</evidence>
<keyword evidence="12" id="KW-1185">Reference proteome</keyword>
<comment type="caution">
    <text evidence="11">The sequence shown here is derived from an EMBL/GenBank/DDBJ whole genome shotgun (WGS) entry which is preliminary data.</text>
</comment>
<dbReference type="Gene3D" id="1.10.287.950">
    <property type="entry name" value="Methyl-accepting chemotaxis protein"/>
    <property type="match status" value="1"/>
</dbReference>
<dbReference type="InterPro" id="IPR004090">
    <property type="entry name" value="Chemotax_Me-accpt_rcpt"/>
</dbReference>
<evidence type="ECO:0000256" key="2">
    <source>
        <dbReference type="ARBA" id="ARBA00022475"/>
    </source>
</evidence>
<dbReference type="Pfam" id="PF00015">
    <property type="entry name" value="MCPsignal"/>
    <property type="match status" value="1"/>
</dbReference>
<reference evidence="11 12" key="1">
    <citation type="journal article" date="2019" name="Int. J. Syst. Evol. Microbiol.">
        <title>The Global Catalogue of Microorganisms (GCM) 10K type strain sequencing project: providing services to taxonomists for standard genome sequencing and annotation.</title>
        <authorList>
            <consortium name="The Broad Institute Genomics Platform"/>
            <consortium name="The Broad Institute Genome Sequencing Center for Infectious Disease"/>
            <person name="Wu L."/>
            <person name="Ma J."/>
        </authorList>
    </citation>
    <scope>NUCLEOTIDE SEQUENCE [LARGE SCALE GENOMIC DNA]</scope>
    <source>
        <strain evidence="11 12">JCM 9731</strain>
    </source>
</reference>
<dbReference type="Pfam" id="PF00672">
    <property type="entry name" value="HAMP"/>
    <property type="match status" value="1"/>
</dbReference>
<evidence type="ECO:0000313" key="12">
    <source>
        <dbReference type="Proteomes" id="UP001500782"/>
    </source>
</evidence>
<dbReference type="InterPro" id="IPR032255">
    <property type="entry name" value="HBM"/>
</dbReference>
<evidence type="ECO:0000256" key="4">
    <source>
        <dbReference type="ARBA" id="ARBA00023224"/>
    </source>
</evidence>
<keyword evidence="4 6" id="KW-0807">Transducer</keyword>
<organism evidence="11 12">
    <name type="scientific">Bacillus carboniphilus</name>
    <dbReference type="NCBI Taxonomy" id="86663"/>
    <lineage>
        <taxon>Bacteria</taxon>
        <taxon>Bacillati</taxon>
        <taxon>Bacillota</taxon>
        <taxon>Bacilli</taxon>
        <taxon>Bacillales</taxon>
        <taxon>Bacillaceae</taxon>
        <taxon>Bacillus</taxon>
    </lineage>
</organism>
<dbReference type="EMBL" id="BAAADJ010000023">
    <property type="protein sequence ID" value="GAA0332795.1"/>
    <property type="molecule type" value="Genomic_DNA"/>
</dbReference>
<keyword evidence="3 8" id="KW-0472">Membrane</keyword>
<feature type="transmembrane region" description="Helical" evidence="8">
    <location>
        <begin position="9"/>
        <end position="29"/>
    </location>
</feature>
<evidence type="ECO:0000256" key="1">
    <source>
        <dbReference type="ARBA" id="ARBA00004236"/>
    </source>
</evidence>
<gene>
    <name evidence="11" type="ORF">GCM10008967_24360</name>
</gene>
<feature type="coiled-coil region" evidence="7">
    <location>
        <begin position="629"/>
        <end position="656"/>
    </location>
</feature>
<evidence type="ECO:0000313" key="11">
    <source>
        <dbReference type="EMBL" id="GAA0332795.1"/>
    </source>
</evidence>
<comment type="subcellular location">
    <subcellularLocation>
        <location evidence="1">Cell membrane</location>
    </subcellularLocation>
</comment>
<keyword evidence="2" id="KW-1003">Cell membrane</keyword>
<dbReference type="SUPFAM" id="SSF58104">
    <property type="entry name" value="Methyl-accepting chemotaxis protein (MCP) signaling domain"/>
    <property type="match status" value="1"/>
</dbReference>
<dbReference type="SMART" id="SM00304">
    <property type="entry name" value="HAMP"/>
    <property type="match status" value="1"/>
</dbReference>
<evidence type="ECO:0000256" key="8">
    <source>
        <dbReference type="SAM" id="Phobius"/>
    </source>
</evidence>
<protein>
    <recommendedName>
        <fullName evidence="13">Methyl-accepting chemotaxis protein</fullName>
    </recommendedName>
</protein>
<evidence type="ECO:0008006" key="13">
    <source>
        <dbReference type="Google" id="ProtNLM"/>
    </source>
</evidence>
<feature type="coiled-coil region" evidence="7">
    <location>
        <begin position="510"/>
        <end position="547"/>
    </location>
</feature>
<dbReference type="Gene3D" id="6.10.340.10">
    <property type="match status" value="1"/>
</dbReference>
<evidence type="ECO:0000256" key="5">
    <source>
        <dbReference type="ARBA" id="ARBA00029447"/>
    </source>
</evidence>
<dbReference type="InterPro" id="IPR004089">
    <property type="entry name" value="MCPsignal_dom"/>
</dbReference>
<keyword evidence="8" id="KW-1133">Transmembrane helix</keyword>
<evidence type="ECO:0000256" key="3">
    <source>
        <dbReference type="ARBA" id="ARBA00023136"/>
    </source>
</evidence>
<feature type="domain" description="HAMP" evidence="10">
    <location>
        <begin position="298"/>
        <end position="350"/>
    </location>
</feature>
<dbReference type="SMART" id="SM01358">
    <property type="entry name" value="HBM"/>
    <property type="match status" value="1"/>
</dbReference>
<dbReference type="PROSITE" id="PS50111">
    <property type="entry name" value="CHEMOTAXIS_TRANSDUC_2"/>
    <property type="match status" value="1"/>
</dbReference>
<name>A0ABN0WD92_9BACI</name>
<dbReference type="Proteomes" id="UP001500782">
    <property type="component" value="Unassembled WGS sequence"/>
</dbReference>
<dbReference type="PROSITE" id="PS50885">
    <property type="entry name" value="HAMP"/>
    <property type="match status" value="1"/>
</dbReference>